<evidence type="ECO:0000256" key="2">
    <source>
        <dbReference type="ARBA" id="ARBA00009347"/>
    </source>
</evidence>
<comment type="function">
    <text evidence="7">Involved in the assimilation of dimethylsulphoniopropionate (DMSP), an important compound in the fixation of carbon in marine phytoplankton, by mediating the conversion of 3-(methylthio)propanoyl-CoA (MMPA-CoA) to 3-(methylthio)acryloyl-CoA (MTA-CoA).</text>
</comment>
<evidence type="ECO:0000256" key="10">
    <source>
        <dbReference type="RuleBase" id="RU362125"/>
    </source>
</evidence>
<dbReference type="InterPro" id="IPR006091">
    <property type="entry name" value="Acyl-CoA_Oxase/DH_mid-dom"/>
</dbReference>
<dbReference type="FunFam" id="2.40.110.10:FF:000031">
    <property type="entry name" value="Acyl-CoA dehydrogenase, putative"/>
    <property type="match status" value="1"/>
</dbReference>
<feature type="domain" description="Acyl-CoA dehydrogenase/oxidase N-terminal" evidence="13">
    <location>
        <begin position="41"/>
        <end position="155"/>
    </location>
</feature>
<dbReference type="SUPFAM" id="SSF47203">
    <property type="entry name" value="Acyl-CoA dehydrogenase C-terminal domain-like"/>
    <property type="match status" value="1"/>
</dbReference>
<evidence type="ECO:0000256" key="1">
    <source>
        <dbReference type="ARBA" id="ARBA00001974"/>
    </source>
</evidence>
<feature type="domain" description="Acetyl-CoA dehydrogenase-like C-terminal" evidence="14">
    <location>
        <begin position="466"/>
        <end position="586"/>
    </location>
</feature>
<feature type="domain" description="Acyl-CoA oxidase/dehydrogenase middle" evidence="12">
    <location>
        <begin position="161"/>
        <end position="269"/>
    </location>
</feature>
<evidence type="ECO:0000259" key="11">
    <source>
        <dbReference type="Pfam" id="PF00441"/>
    </source>
</evidence>
<dbReference type="InterPro" id="IPR009100">
    <property type="entry name" value="AcylCoA_DH/oxidase_NM_dom_sf"/>
</dbReference>
<keyword evidence="4 10" id="KW-0274">FAD</keyword>
<dbReference type="Pfam" id="PF00441">
    <property type="entry name" value="Acyl-CoA_dh_1"/>
    <property type="match status" value="1"/>
</dbReference>
<geneLocation type="plasmid" evidence="15">
    <name>pCAUL01</name>
</geneLocation>
<dbReference type="HOGENOM" id="CLU_018204_12_2_5"/>
<dbReference type="GO" id="GO:0050660">
    <property type="term" value="F:flavin adenine dinucleotide binding"/>
    <property type="evidence" value="ECO:0007669"/>
    <property type="project" value="InterPro"/>
</dbReference>
<name>B0T9K7_CAUSK</name>
<dbReference type="InterPro" id="IPR052166">
    <property type="entry name" value="Diverse_Acyl-CoA_DH"/>
</dbReference>
<keyword evidence="5 10" id="KW-0560">Oxidoreductase</keyword>
<dbReference type="SUPFAM" id="SSF56645">
    <property type="entry name" value="Acyl-CoA dehydrogenase NM domain-like"/>
    <property type="match status" value="1"/>
</dbReference>
<comment type="similarity">
    <text evidence="2 10">Belongs to the acyl-CoA dehydrogenase family.</text>
</comment>
<dbReference type="AlphaFoldDB" id="B0T9K7"/>
<dbReference type="InterPro" id="IPR037069">
    <property type="entry name" value="AcylCoA_DH/ox_N_sf"/>
</dbReference>
<comment type="catalytic activity">
    <reaction evidence="6">
        <text>3-(methylsulfanyl)propanoyl-CoA + oxidized [electron-transfer flavoprotein] + H(+) = 3-(methylsulfanyl)acryloyl-CoA + reduced [electron-transfer flavoprotein]</text>
        <dbReference type="Rhea" id="RHEA:52612"/>
        <dbReference type="Rhea" id="RHEA-COMP:10685"/>
        <dbReference type="Rhea" id="RHEA-COMP:10686"/>
        <dbReference type="ChEBI" id="CHEBI:15378"/>
        <dbReference type="ChEBI" id="CHEBI:57692"/>
        <dbReference type="ChEBI" id="CHEBI:58307"/>
        <dbReference type="ChEBI" id="CHEBI:82815"/>
        <dbReference type="ChEBI" id="CHEBI:84994"/>
        <dbReference type="EC" id="1.3.99.41"/>
    </reaction>
    <physiologicalReaction direction="left-to-right" evidence="6">
        <dbReference type="Rhea" id="RHEA:52613"/>
    </physiologicalReaction>
</comment>
<dbReference type="PANTHER" id="PTHR42803:SF1">
    <property type="entry name" value="BROAD-SPECIFICITY LINEAR ACYL-COA DEHYDROGENASE FADE5"/>
    <property type="match status" value="1"/>
</dbReference>
<evidence type="ECO:0000259" key="12">
    <source>
        <dbReference type="Pfam" id="PF02770"/>
    </source>
</evidence>
<gene>
    <name evidence="15" type="ordered locus">Caul_5262</name>
</gene>
<dbReference type="Gene3D" id="1.20.140.10">
    <property type="entry name" value="Butyryl-CoA Dehydrogenase, subunit A, domain 3"/>
    <property type="match status" value="1"/>
</dbReference>
<feature type="domain" description="Acyl-CoA dehydrogenase/oxidase C-terminal" evidence="11">
    <location>
        <begin position="281"/>
        <end position="452"/>
    </location>
</feature>
<evidence type="ECO:0000256" key="8">
    <source>
        <dbReference type="ARBA" id="ARBA00066694"/>
    </source>
</evidence>
<dbReference type="InterPro" id="IPR025878">
    <property type="entry name" value="Acyl-CoA_dh-like_C_dom"/>
</dbReference>
<proteinExistence type="inferred from homology"/>
<dbReference type="InterPro" id="IPR046373">
    <property type="entry name" value="Acyl-CoA_Oxase/DH_mid-dom_sf"/>
</dbReference>
<dbReference type="InterPro" id="IPR009075">
    <property type="entry name" value="AcylCo_DH/oxidase_C"/>
</dbReference>
<keyword evidence="15" id="KW-0614">Plasmid</keyword>
<evidence type="ECO:0000259" key="13">
    <source>
        <dbReference type="Pfam" id="PF02771"/>
    </source>
</evidence>
<evidence type="ECO:0000259" key="14">
    <source>
        <dbReference type="Pfam" id="PF12806"/>
    </source>
</evidence>
<dbReference type="KEGG" id="cak:Caul_5262"/>
<dbReference type="Pfam" id="PF02770">
    <property type="entry name" value="Acyl-CoA_dh_M"/>
    <property type="match status" value="1"/>
</dbReference>
<evidence type="ECO:0000256" key="4">
    <source>
        <dbReference type="ARBA" id="ARBA00022827"/>
    </source>
</evidence>
<dbReference type="Pfam" id="PF12806">
    <property type="entry name" value="Acyl-CoA_dh_C"/>
    <property type="match status" value="1"/>
</dbReference>
<comment type="cofactor">
    <cofactor evidence="1 10">
        <name>FAD</name>
        <dbReference type="ChEBI" id="CHEBI:57692"/>
    </cofactor>
</comment>
<reference evidence="15" key="1">
    <citation type="submission" date="2008-01" db="EMBL/GenBank/DDBJ databases">
        <title>Complete sequence of plasmid1 pCAUL01 of Caulobacter sp. K31.</title>
        <authorList>
            <consortium name="US DOE Joint Genome Institute"/>
            <person name="Copeland A."/>
            <person name="Lucas S."/>
            <person name="Lapidus A."/>
            <person name="Barry K."/>
            <person name="Glavina del Rio T."/>
            <person name="Dalin E."/>
            <person name="Tice H."/>
            <person name="Pitluck S."/>
            <person name="Bruce D."/>
            <person name="Goodwin L."/>
            <person name="Thompson L.S."/>
            <person name="Brettin T."/>
            <person name="Detter J.C."/>
            <person name="Han C."/>
            <person name="Schmutz J."/>
            <person name="Larimer F."/>
            <person name="Land M."/>
            <person name="Hauser L."/>
            <person name="Kyrpides N."/>
            <person name="Kim E."/>
            <person name="Stephens C."/>
            <person name="Richardson P."/>
        </authorList>
    </citation>
    <scope>NUCLEOTIDE SEQUENCE [LARGE SCALE GENOMIC DNA]</scope>
    <source>
        <strain evidence="15">K31</strain>
        <plasmid evidence="15">pCAUL01</plasmid>
    </source>
</reference>
<dbReference type="GO" id="GO:0016627">
    <property type="term" value="F:oxidoreductase activity, acting on the CH-CH group of donors"/>
    <property type="evidence" value="ECO:0007669"/>
    <property type="project" value="InterPro"/>
</dbReference>
<accession>B0T9K7</accession>
<evidence type="ECO:0000256" key="3">
    <source>
        <dbReference type="ARBA" id="ARBA00022630"/>
    </source>
</evidence>
<evidence type="ECO:0000256" key="6">
    <source>
        <dbReference type="ARBA" id="ARBA00051388"/>
    </source>
</evidence>
<dbReference type="Gene3D" id="1.10.540.10">
    <property type="entry name" value="Acyl-CoA dehydrogenase/oxidase, N-terminal domain"/>
    <property type="match status" value="1"/>
</dbReference>
<evidence type="ECO:0000256" key="5">
    <source>
        <dbReference type="ARBA" id="ARBA00023002"/>
    </source>
</evidence>
<organism evidence="15">
    <name type="scientific">Caulobacter sp. (strain K31)</name>
    <dbReference type="NCBI Taxonomy" id="366602"/>
    <lineage>
        <taxon>Bacteria</taxon>
        <taxon>Pseudomonadati</taxon>
        <taxon>Pseudomonadota</taxon>
        <taxon>Alphaproteobacteria</taxon>
        <taxon>Caulobacterales</taxon>
        <taxon>Caulobacteraceae</taxon>
        <taxon>Caulobacter</taxon>
    </lineage>
</organism>
<dbReference type="InterPro" id="IPR013786">
    <property type="entry name" value="AcylCoA_DH/ox_N"/>
</dbReference>
<dbReference type="EMBL" id="CP000928">
    <property type="protein sequence ID" value="ABZ74382.1"/>
    <property type="molecule type" value="Genomic_DNA"/>
</dbReference>
<dbReference type="OrthoDB" id="9807883at2"/>
<dbReference type="Gene3D" id="2.40.110.10">
    <property type="entry name" value="Butyryl-CoA Dehydrogenase, subunit A, domain 2"/>
    <property type="match status" value="1"/>
</dbReference>
<sequence length="590" mass="63133">MTSFRARLDDYGFLWTVLDLDGLASLPGYEEATRDTVSPILAEAARFAEQVLFPLNRQGDEIGARLDDGVVTTPPGFKAAYAQFAAAGWPALSGPTEFGGQGLPSVLNFALYEMIAAACLSFGHYSALTHGAALALEAHGSPALKATYLEPLVTGRWGGTMCLTESHAGTDLGLIRTRAEPDGEGAFRLTGGKIFITSGEHDLVENIVHLVLARLPGAPAGVKGISLFVVPKFIPRPDGALGERNAVTCGAIEHKMGLKASATCAMNFDGAVGRLVGQPHRGLQAMFTMMNAERLLLSAQGQGVAETAYQSAAAYARDRLQGRAPGDHGEASAHADPIIVHPDVRRMLLTMRAHAEGGRALGLWVMRALDVAARDPDPDARASANALVALMTPIVKVWLSDTASETANLGIQVMGGHGFIREWGMEQLVRDARILQLYEGANGIQALDLVARKLPMENGRLLDRLTAPIEAFIREREDDPLLDEFVNPLRRVLRHLLVAADCIAERGRTDPAEVGAASTDFLKIAGYAALAYLWARMAVATWTVDDQGFAQAKLATARFFFARLLPQASAHLEALQSGAKTLMTLPAEAF</sequence>
<evidence type="ECO:0000313" key="15">
    <source>
        <dbReference type="EMBL" id="ABZ74382.1"/>
    </source>
</evidence>
<keyword evidence="3 10" id="KW-0285">Flavoprotein</keyword>
<dbReference type="InterPro" id="IPR036250">
    <property type="entry name" value="AcylCo_DH-like_C"/>
</dbReference>
<protein>
    <recommendedName>
        <fullName evidence="9">3-methylmercaptopropionyl-CoA dehydrogenase</fullName>
        <ecNumber evidence="8">1.3.99.41</ecNumber>
    </recommendedName>
</protein>
<dbReference type="EC" id="1.3.99.41" evidence="8"/>
<evidence type="ECO:0000256" key="7">
    <source>
        <dbReference type="ARBA" id="ARBA00058683"/>
    </source>
</evidence>
<evidence type="ECO:0000256" key="9">
    <source>
        <dbReference type="ARBA" id="ARBA00069043"/>
    </source>
</evidence>
<dbReference type="Pfam" id="PF02771">
    <property type="entry name" value="Acyl-CoA_dh_N"/>
    <property type="match status" value="1"/>
</dbReference>
<dbReference type="PANTHER" id="PTHR42803">
    <property type="entry name" value="ACYL-COA DEHYDROGENASE"/>
    <property type="match status" value="1"/>
</dbReference>